<dbReference type="Proteomes" id="UP000612362">
    <property type="component" value="Unassembled WGS sequence"/>
</dbReference>
<accession>A0A8J3I6Y8</accession>
<keyword evidence="2" id="KW-1185">Reference proteome</keyword>
<organism evidence="1 2">
    <name type="scientific">Ktedonospora formicarum</name>
    <dbReference type="NCBI Taxonomy" id="2778364"/>
    <lineage>
        <taxon>Bacteria</taxon>
        <taxon>Bacillati</taxon>
        <taxon>Chloroflexota</taxon>
        <taxon>Ktedonobacteria</taxon>
        <taxon>Ktedonobacterales</taxon>
        <taxon>Ktedonobacteraceae</taxon>
        <taxon>Ktedonospora</taxon>
    </lineage>
</organism>
<evidence type="ECO:0000313" key="2">
    <source>
        <dbReference type="Proteomes" id="UP000612362"/>
    </source>
</evidence>
<name>A0A8J3I6Y8_9CHLR</name>
<proteinExistence type="predicted"/>
<evidence type="ECO:0000313" key="1">
    <source>
        <dbReference type="EMBL" id="GHO50699.1"/>
    </source>
</evidence>
<sequence length="70" mass="8147">MYDFSSAFSRSFAYWARERDRGCALFCVLMIENFAKEVSDNVRRLSMRQAPKTVISIITICVLNRCVIDM</sequence>
<gene>
    <name evidence="1" type="ORF">KSX_88620</name>
</gene>
<dbReference type="EMBL" id="BNJF01000009">
    <property type="protein sequence ID" value="GHO50699.1"/>
    <property type="molecule type" value="Genomic_DNA"/>
</dbReference>
<reference evidence="1" key="1">
    <citation type="submission" date="2020-10" db="EMBL/GenBank/DDBJ databases">
        <title>Taxonomic study of unclassified bacteria belonging to the class Ktedonobacteria.</title>
        <authorList>
            <person name="Yabe S."/>
            <person name="Wang C.M."/>
            <person name="Zheng Y."/>
            <person name="Sakai Y."/>
            <person name="Cavaletti L."/>
            <person name="Monciardini P."/>
            <person name="Donadio S."/>
        </authorList>
    </citation>
    <scope>NUCLEOTIDE SEQUENCE</scope>
    <source>
        <strain evidence="1">SOSP1-1</strain>
    </source>
</reference>
<dbReference type="AlphaFoldDB" id="A0A8J3I6Y8"/>
<protein>
    <submittedName>
        <fullName evidence="1">Uncharacterized protein</fullName>
    </submittedName>
</protein>
<comment type="caution">
    <text evidence="1">The sequence shown here is derived from an EMBL/GenBank/DDBJ whole genome shotgun (WGS) entry which is preliminary data.</text>
</comment>